<dbReference type="SUPFAM" id="SSF51735">
    <property type="entry name" value="NAD(P)-binding Rossmann-fold domains"/>
    <property type="match status" value="1"/>
</dbReference>
<reference evidence="2" key="1">
    <citation type="journal article" date="2019" name="Int. J. Syst. Evol. Microbiol.">
        <title>The Global Catalogue of Microorganisms (GCM) 10K type strain sequencing project: providing services to taxonomists for standard genome sequencing and annotation.</title>
        <authorList>
            <consortium name="The Broad Institute Genomics Platform"/>
            <consortium name="The Broad Institute Genome Sequencing Center for Infectious Disease"/>
            <person name="Wu L."/>
            <person name="Ma J."/>
        </authorList>
    </citation>
    <scope>NUCLEOTIDE SEQUENCE [LARGE SCALE GENOMIC DNA]</scope>
    <source>
        <strain evidence="2">TISTR 2466</strain>
    </source>
</reference>
<dbReference type="EMBL" id="JBHUMQ010000023">
    <property type="protein sequence ID" value="MFD2693859.1"/>
    <property type="molecule type" value="Genomic_DNA"/>
</dbReference>
<name>A0ABW5S3D1_9BACL</name>
<organism evidence="1 2">
    <name type="scientific">Sporolactobacillus shoreicorticis</name>
    <dbReference type="NCBI Taxonomy" id="1923877"/>
    <lineage>
        <taxon>Bacteria</taxon>
        <taxon>Bacillati</taxon>
        <taxon>Bacillota</taxon>
        <taxon>Bacilli</taxon>
        <taxon>Bacillales</taxon>
        <taxon>Sporolactobacillaceae</taxon>
        <taxon>Sporolactobacillus</taxon>
    </lineage>
</organism>
<evidence type="ECO:0000313" key="1">
    <source>
        <dbReference type="EMBL" id="MFD2693859.1"/>
    </source>
</evidence>
<dbReference type="RefSeq" id="WP_253061280.1">
    <property type="nucleotide sequence ID" value="NZ_JAMXWM010000008.1"/>
</dbReference>
<comment type="caution">
    <text evidence="1">The sequence shown here is derived from an EMBL/GenBank/DDBJ whole genome shotgun (WGS) entry which is preliminary data.</text>
</comment>
<dbReference type="Proteomes" id="UP001597399">
    <property type="component" value="Unassembled WGS sequence"/>
</dbReference>
<sequence length="327" mass="37093">MKIMIVGLGVIGTTYAYAFQKAGFDTEHFIRVEKRQSCPKKISVKLLDGRENGKGKIIHDTYTVHQAHTGANYDLILLSVSGDKWRAAIKTLDDNRLYGPILMFNGISDTKRSVDAACKGRNYILGYPVAGGKMDIEKGELDCVLFDHVMLEHKNKANIDNYADITHLFHQSKIKLECPFDMQEWIWLHMAINAGVITTAASLASIKDTVSAARQLMNRTAGLSQAILTIRECIKIVQATGVTMSHYRNEIIPYKLPSKLGAFIMKRMFKTNQLTRRIMEIHANINDLLYVCKSVHDKGKELHVKTPYFDKYFQQMMQQIAEFENGK</sequence>
<dbReference type="InterPro" id="IPR036291">
    <property type="entry name" value="NAD(P)-bd_dom_sf"/>
</dbReference>
<accession>A0ABW5S3D1</accession>
<proteinExistence type="predicted"/>
<protein>
    <submittedName>
        <fullName evidence="1">Ketopantoate reductase family protein</fullName>
    </submittedName>
</protein>
<dbReference type="Gene3D" id="3.40.50.720">
    <property type="entry name" value="NAD(P)-binding Rossmann-like Domain"/>
    <property type="match status" value="1"/>
</dbReference>
<keyword evidence="2" id="KW-1185">Reference proteome</keyword>
<evidence type="ECO:0000313" key="2">
    <source>
        <dbReference type="Proteomes" id="UP001597399"/>
    </source>
</evidence>
<gene>
    <name evidence="1" type="ORF">ACFSUE_09515</name>
</gene>